<keyword evidence="8" id="KW-1185">Reference proteome</keyword>
<dbReference type="Pfam" id="PF02630">
    <property type="entry name" value="SCO1-SenC"/>
    <property type="match status" value="1"/>
</dbReference>
<keyword evidence="3" id="KW-0479">Metal-binding</keyword>
<comment type="caution">
    <text evidence="7">The sequence shown here is derived from an EMBL/GenBank/DDBJ whole genome shotgun (WGS) entry which is preliminary data.</text>
</comment>
<dbReference type="EMBL" id="ACWF01000028">
    <property type="protein sequence ID" value="EHL79152.1"/>
    <property type="molecule type" value="Genomic_DNA"/>
</dbReference>
<protein>
    <recommendedName>
        <fullName evidence="6">Thioredoxin domain-containing protein</fullName>
    </recommendedName>
</protein>
<dbReference type="SUPFAM" id="SSF52833">
    <property type="entry name" value="Thioredoxin-like"/>
    <property type="match status" value="1"/>
</dbReference>
<dbReference type="GO" id="GO:0046872">
    <property type="term" value="F:metal ion binding"/>
    <property type="evidence" value="ECO:0007669"/>
    <property type="project" value="UniProtKB-KW"/>
</dbReference>
<dbReference type="Proteomes" id="UP000011747">
    <property type="component" value="Unassembled WGS sequence"/>
</dbReference>
<evidence type="ECO:0000256" key="3">
    <source>
        <dbReference type="PIRSR" id="PIRSR603782-1"/>
    </source>
</evidence>
<dbReference type="PANTHER" id="PTHR12151">
    <property type="entry name" value="ELECTRON TRANSPORT PROTIN SCO1/SENC FAMILY MEMBER"/>
    <property type="match status" value="1"/>
</dbReference>
<proteinExistence type="inferred from homology"/>
<feature type="binding site" evidence="3">
    <location>
        <position position="66"/>
    </location>
    <ligand>
        <name>Cu cation</name>
        <dbReference type="ChEBI" id="CHEBI:23378"/>
    </ligand>
</feature>
<dbReference type="PROSITE" id="PS51257">
    <property type="entry name" value="PROKAR_LIPOPROTEIN"/>
    <property type="match status" value="1"/>
</dbReference>
<evidence type="ECO:0000256" key="4">
    <source>
        <dbReference type="PIRSR" id="PIRSR603782-2"/>
    </source>
</evidence>
<feature type="domain" description="Thioredoxin" evidence="6">
    <location>
        <begin position="28"/>
        <end position="194"/>
    </location>
</feature>
<evidence type="ECO:0000259" key="6">
    <source>
        <dbReference type="PROSITE" id="PS51352"/>
    </source>
</evidence>
<keyword evidence="5" id="KW-0732">Signal</keyword>
<feature type="binding site" evidence="3">
    <location>
        <position position="70"/>
    </location>
    <ligand>
        <name>Cu cation</name>
        <dbReference type="ChEBI" id="CHEBI:23378"/>
    </ligand>
</feature>
<gene>
    <name evidence="7" type="ORF">HMPREF1015_01450</name>
</gene>
<reference evidence="7 8" key="1">
    <citation type="submission" date="2011-09" db="EMBL/GenBank/DDBJ databases">
        <title>The Genome Sequence of Bacillus smithii 7_3_47FAA.</title>
        <authorList>
            <consortium name="The Broad Institute Genome Sequencing Platform"/>
            <person name="Earl A."/>
            <person name="Ward D."/>
            <person name="Feldgarden M."/>
            <person name="Gevers D."/>
            <person name="Daigneault M."/>
            <person name="Strauss J."/>
            <person name="Allen-Vercoe E."/>
            <person name="Young S.K."/>
            <person name="Zeng Q."/>
            <person name="Gargeya S."/>
            <person name="Fitzgerald M."/>
            <person name="Haas B."/>
            <person name="Abouelleil A."/>
            <person name="Alvarado L."/>
            <person name="Arachchi H.M."/>
            <person name="Berlin A."/>
            <person name="Brown A."/>
            <person name="Chapman S.B."/>
            <person name="Chen Z."/>
            <person name="Dunbar C."/>
            <person name="Freedman E."/>
            <person name="Gearin G."/>
            <person name="Goldberg J."/>
            <person name="Griggs A."/>
            <person name="Gujja S."/>
            <person name="Heiman D."/>
            <person name="Howarth C."/>
            <person name="Larson L."/>
            <person name="Lui A."/>
            <person name="MacDonald P.J.P."/>
            <person name="Montmayeur A."/>
            <person name="Murphy C."/>
            <person name="Neiman D."/>
            <person name="Pearson M."/>
            <person name="Priest M."/>
            <person name="Roberts A."/>
            <person name="Saif S."/>
            <person name="Shea T."/>
            <person name="Shenoy N."/>
            <person name="Sisk P."/>
            <person name="Stolte C."/>
            <person name="Sykes S."/>
            <person name="Wortman J."/>
            <person name="Nusbaum C."/>
            <person name="Birren B."/>
        </authorList>
    </citation>
    <scope>NUCLEOTIDE SEQUENCE [LARGE SCALE GENOMIC DNA]</scope>
    <source>
        <strain evidence="7 8">7_3_47FAA</strain>
    </source>
</reference>
<feature type="chain" id="PRO_5038856822" description="Thioredoxin domain-containing protein" evidence="5">
    <location>
        <begin position="24"/>
        <end position="195"/>
    </location>
</feature>
<dbReference type="PATRIC" id="fig|665952.3.peg.667"/>
<keyword evidence="2 3" id="KW-0186">Copper</keyword>
<dbReference type="PROSITE" id="PS51352">
    <property type="entry name" value="THIOREDOXIN_2"/>
    <property type="match status" value="1"/>
</dbReference>
<dbReference type="HOGENOM" id="CLU_050131_2_1_9"/>
<dbReference type="RefSeq" id="WP_003352942.1">
    <property type="nucleotide sequence ID" value="NZ_JH414742.1"/>
</dbReference>
<comment type="similarity">
    <text evidence="1">Belongs to the SCO1/2 family.</text>
</comment>
<evidence type="ECO:0000256" key="1">
    <source>
        <dbReference type="ARBA" id="ARBA00010996"/>
    </source>
</evidence>
<evidence type="ECO:0000313" key="7">
    <source>
        <dbReference type="EMBL" id="EHL79152.1"/>
    </source>
</evidence>
<keyword evidence="4" id="KW-1015">Disulfide bond</keyword>
<evidence type="ECO:0000256" key="5">
    <source>
        <dbReference type="SAM" id="SignalP"/>
    </source>
</evidence>
<evidence type="ECO:0000256" key="2">
    <source>
        <dbReference type="ARBA" id="ARBA00023008"/>
    </source>
</evidence>
<dbReference type="Gene3D" id="3.40.30.10">
    <property type="entry name" value="Glutaredoxin"/>
    <property type="match status" value="1"/>
</dbReference>
<dbReference type="InterPro" id="IPR036249">
    <property type="entry name" value="Thioredoxin-like_sf"/>
</dbReference>
<feature type="disulfide bond" description="Redox-active" evidence="4">
    <location>
        <begin position="66"/>
        <end position="70"/>
    </location>
</feature>
<dbReference type="InterPro" id="IPR013766">
    <property type="entry name" value="Thioredoxin_domain"/>
</dbReference>
<dbReference type="InterPro" id="IPR003782">
    <property type="entry name" value="SCO1/SenC"/>
</dbReference>
<dbReference type="CDD" id="cd02968">
    <property type="entry name" value="SCO"/>
    <property type="match status" value="1"/>
</dbReference>
<organism evidence="7 8">
    <name type="scientific">Bacillus smithii 7_3_47FAA</name>
    <dbReference type="NCBI Taxonomy" id="665952"/>
    <lineage>
        <taxon>Bacteria</taxon>
        <taxon>Bacillati</taxon>
        <taxon>Bacillota</taxon>
        <taxon>Bacilli</taxon>
        <taxon>Bacillales</taxon>
        <taxon>Bacillaceae</taxon>
        <taxon>Bacillus</taxon>
    </lineage>
</organism>
<feature type="signal peptide" evidence="5">
    <location>
        <begin position="1"/>
        <end position="23"/>
    </location>
</feature>
<sequence>MYTKKQFAVIFFILFFTMTGCSNNDFKGNMNDKVQNFSYVNQNNQKVNLKDLKGKVWIADFIFTNCKTVCPPMTYNLTQLQKKLKKAGVQDYLIVSFSVDPTKDTPQKLKEYIHKFDADESHWQLLTGYSQKEIQKLAEKSFKTIAVPQPNSDQIMHGTSFYLVDKKGTVVKSYSGNQDVPFDEIIKDIKTLNKM</sequence>
<feature type="binding site" evidence="3">
    <location>
        <position position="157"/>
    </location>
    <ligand>
        <name>Cu cation</name>
        <dbReference type="ChEBI" id="CHEBI:23378"/>
    </ligand>
</feature>
<dbReference type="PANTHER" id="PTHR12151:SF25">
    <property type="entry name" value="LINALOOL DEHYDRATASE_ISOMERASE DOMAIN-CONTAINING PROTEIN"/>
    <property type="match status" value="1"/>
</dbReference>
<name>G9QI86_9BACI</name>
<dbReference type="AlphaFoldDB" id="G9QI86"/>
<evidence type="ECO:0000313" key="8">
    <source>
        <dbReference type="Proteomes" id="UP000011747"/>
    </source>
</evidence>
<accession>G9QI86</accession>